<dbReference type="Proteomes" id="UP001303115">
    <property type="component" value="Unassembled WGS sequence"/>
</dbReference>
<accession>A0AAN6P7X6</accession>
<organism evidence="1 2">
    <name type="scientific">Parachaetomium inaequale</name>
    <dbReference type="NCBI Taxonomy" id="2588326"/>
    <lineage>
        <taxon>Eukaryota</taxon>
        <taxon>Fungi</taxon>
        <taxon>Dikarya</taxon>
        <taxon>Ascomycota</taxon>
        <taxon>Pezizomycotina</taxon>
        <taxon>Sordariomycetes</taxon>
        <taxon>Sordariomycetidae</taxon>
        <taxon>Sordariales</taxon>
        <taxon>Chaetomiaceae</taxon>
        <taxon>Parachaetomium</taxon>
    </lineage>
</organism>
<comment type="caution">
    <text evidence="1">The sequence shown here is derived from an EMBL/GenBank/DDBJ whole genome shotgun (WGS) entry which is preliminary data.</text>
</comment>
<evidence type="ECO:0000313" key="2">
    <source>
        <dbReference type="Proteomes" id="UP001303115"/>
    </source>
</evidence>
<gene>
    <name evidence="1" type="ORF">C8A01DRAFT_42366</name>
</gene>
<evidence type="ECO:0000313" key="1">
    <source>
        <dbReference type="EMBL" id="KAK4028543.1"/>
    </source>
</evidence>
<name>A0AAN6P7X6_9PEZI</name>
<keyword evidence="2" id="KW-1185">Reference proteome</keyword>
<dbReference type="EMBL" id="MU855274">
    <property type="protein sequence ID" value="KAK4028543.1"/>
    <property type="molecule type" value="Genomic_DNA"/>
</dbReference>
<dbReference type="AlphaFoldDB" id="A0AAN6P7X6"/>
<sequence length="50" mass="6104">RRNTLDKEAFVGLKRPNGYLYRVTTYEFKEVYSWFSTYKDDRDFKTGEIV</sequence>
<reference evidence="2" key="1">
    <citation type="journal article" date="2023" name="Mol. Phylogenet. Evol.">
        <title>Genome-scale phylogeny and comparative genomics of the fungal order Sordariales.</title>
        <authorList>
            <person name="Hensen N."/>
            <person name="Bonometti L."/>
            <person name="Westerberg I."/>
            <person name="Brannstrom I.O."/>
            <person name="Guillou S."/>
            <person name="Cros-Aarteil S."/>
            <person name="Calhoun S."/>
            <person name="Haridas S."/>
            <person name="Kuo A."/>
            <person name="Mondo S."/>
            <person name="Pangilinan J."/>
            <person name="Riley R."/>
            <person name="LaButti K."/>
            <person name="Andreopoulos B."/>
            <person name="Lipzen A."/>
            <person name="Chen C."/>
            <person name="Yan M."/>
            <person name="Daum C."/>
            <person name="Ng V."/>
            <person name="Clum A."/>
            <person name="Steindorff A."/>
            <person name="Ohm R.A."/>
            <person name="Martin F."/>
            <person name="Silar P."/>
            <person name="Natvig D.O."/>
            <person name="Lalanne C."/>
            <person name="Gautier V."/>
            <person name="Ament-Velasquez S.L."/>
            <person name="Kruys A."/>
            <person name="Hutchinson M.I."/>
            <person name="Powell A.J."/>
            <person name="Barry K."/>
            <person name="Miller A.N."/>
            <person name="Grigoriev I.V."/>
            <person name="Debuchy R."/>
            <person name="Gladieux P."/>
            <person name="Hiltunen Thoren M."/>
            <person name="Johannesson H."/>
        </authorList>
    </citation>
    <scope>NUCLEOTIDE SEQUENCE [LARGE SCALE GENOMIC DNA]</scope>
    <source>
        <strain evidence="2">CBS 284.82</strain>
    </source>
</reference>
<feature type="non-terminal residue" evidence="1">
    <location>
        <position position="1"/>
    </location>
</feature>
<protein>
    <submittedName>
        <fullName evidence="1">Uncharacterized protein</fullName>
    </submittedName>
</protein>
<proteinExistence type="predicted"/>